<reference evidence="7" key="1">
    <citation type="submission" date="2013-12" db="EMBL/GenBank/DDBJ databases">
        <title>The Genome Sequence of Aphanomyces invadans NJM9701.</title>
        <authorList>
            <consortium name="The Broad Institute Genomics Platform"/>
            <person name="Russ C."/>
            <person name="Tyler B."/>
            <person name="van West P."/>
            <person name="Dieguez-Uribeondo J."/>
            <person name="Young S.K."/>
            <person name="Zeng Q."/>
            <person name="Gargeya S."/>
            <person name="Fitzgerald M."/>
            <person name="Abouelleil A."/>
            <person name="Alvarado L."/>
            <person name="Chapman S.B."/>
            <person name="Gainer-Dewar J."/>
            <person name="Goldberg J."/>
            <person name="Griggs A."/>
            <person name="Gujja S."/>
            <person name="Hansen M."/>
            <person name="Howarth C."/>
            <person name="Imamovic A."/>
            <person name="Ireland A."/>
            <person name="Larimer J."/>
            <person name="McCowan C."/>
            <person name="Murphy C."/>
            <person name="Pearson M."/>
            <person name="Poon T.W."/>
            <person name="Priest M."/>
            <person name="Roberts A."/>
            <person name="Saif S."/>
            <person name="Shea T."/>
            <person name="Sykes S."/>
            <person name="Wortman J."/>
            <person name="Nusbaum C."/>
            <person name="Birren B."/>
        </authorList>
    </citation>
    <scope>NUCLEOTIDE SEQUENCE [LARGE SCALE GENOMIC DNA]</scope>
    <source>
        <strain evidence="7">NJM9701</strain>
    </source>
</reference>
<gene>
    <name evidence="7" type="ORF">H310_04903</name>
</gene>
<accession>A0A024UB93</accession>
<dbReference type="RefSeq" id="XP_008867669.1">
    <property type="nucleotide sequence ID" value="XM_008869447.1"/>
</dbReference>
<proteinExistence type="predicted"/>
<dbReference type="InterPro" id="IPR023393">
    <property type="entry name" value="START-like_dom_sf"/>
</dbReference>
<dbReference type="AlphaFoldDB" id="A0A024UB93"/>
<dbReference type="SUPFAM" id="SSF57903">
    <property type="entry name" value="FYVE/PHD zinc finger"/>
    <property type="match status" value="1"/>
</dbReference>
<evidence type="ECO:0000259" key="6">
    <source>
        <dbReference type="PROSITE" id="PS50178"/>
    </source>
</evidence>
<organism evidence="7">
    <name type="scientific">Aphanomyces invadans</name>
    <dbReference type="NCBI Taxonomy" id="157072"/>
    <lineage>
        <taxon>Eukaryota</taxon>
        <taxon>Sar</taxon>
        <taxon>Stramenopiles</taxon>
        <taxon>Oomycota</taxon>
        <taxon>Saprolegniomycetes</taxon>
        <taxon>Saprolegniales</taxon>
        <taxon>Verrucalvaceae</taxon>
        <taxon>Aphanomyces</taxon>
    </lineage>
</organism>
<name>A0A024UB93_9STRA</name>
<feature type="compositionally biased region" description="Low complexity" evidence="5">
    <location>
        <begin position="372"/>
        <end position="384"/>
    </location>
</feature>
<feature type="region of interest" description="Disordered" evidence="5">
    <location>
        <begin position="345"/>
        <end position="384"/>
    </location>
</feature>
<feature type="compositionally biased region" description="Polar residues" evidence="5">
    <location>
        <begin position="351"/>
        <end position="360"/>
    </location>
</feature>
<evidence type="ECO:0000256" key="3">
    <source>
        <dbReference type="ARBA" id="ARBA00022833"/>
    </source>
</evidence>
<keyword evidence="1" id="KW-0479">Metal-binding</keyword>
<evidence type="ECO:0000256" key="1">
    <source>
        <dbReference type="ARBA" id="ARBA00022723"/>
    </source>
</evidence>
<keyword evidence="2 4" id="KW-0863">Zinc-finger</keyword>
<dbReference type="InterPro" id="IPR052727">
    <property type="entry name" value="Rab4/Rab5_effector"/>
</dbReference>
<keyword evidence="3" id="KW-0862">Zinc</keyword>
<dbReference type="Gene3D" id="3.30.530.20">
    <property type="match status" value="1"/>
</dbReference>
<dbReference type="InterPro" id="IPR013083">
    <property type="entry name" value="Znf_RING/FYVE/PHD"/>
</dbReference>
<dbReference type="PROSITE" id="PS50178">
    <property type="entry name" value="ZF_FYVE"/>
    <property type="match status" value="1"/>
</dbReference>
<dbReference type="eggNOG" id="ENOG502QPNE">
    <property type="taxonomic scope" value="Eukaryota"/>
</dbReference>
<sequence length="476" mass="54131">MVSTPRGDMFHCPPLHAWQRDDLIVKGKEACKMLVVNATKSDFNPVESVVQNARTGFHATIRRSNDMKDPQYKGFSAHTKVRASIDEVAGFFELDTPHKVQAYARVMGEVVLDKRTLYTLVERPIADDASQPLHYVSVEWLMVKMPFGFNTRDMCYLECHDEFSFHDQTTGELRRGWARCTHSINLVCCPNLERTHNVVRMDIIRSGHVFLESCERGVLDYFRVAVGSANGTMAKHVSKALADRRLKHMMSMALNLEEYFISQRVRPMLDVPVGHFQSKNAVQYCMHCYHRFAWHATKRQCRGCGDVTCTNCSCVWNLPLARRNSIKVQLCHECITDHTNNTKRYRRRTDTASPRRSMYSTCDDDDERTTYSHSSSHPSMSLHPSITVSTVLPPTHKLPSRPESCWTASDASSACSSQSSTTSFSMDTAAERMHVLSPSQWRVSEEVNTSIRGGMLTFHSDSTAVYLHQERTSRSA</sequence>
<dbReference type="OrthoDB" id="61476at2759"/>
<evidence type="ECO:0000256" key="5">
    <source>
        <dbReference type="SAM" id="MobiDB-lite"/>
    </source>
</evidence>
<dbReference type="GO" id="GO:0008270">
    <property type="term" value="F:zinc ion binding"/>
    <property type="evidence" value="ECO:0007669"/>
    <property type="project" value="UniProtKB-KW"/>
</dbReference>
<dbReference type="EMBL" id="KI913959">
    <property type="protein sequence ID" value="ETW03440.1"/>
    <property type="molecule type" value="Genomic_DNA"/>
</dbReference>
<evidence type="ECO:0000256" key="2">
    <source>
        <dbReference type="ARBA" id="ARBA00022771"/>
    </source>
</evidence>
<dbReference type="PANTHER" id="PTHR13510:SF44">
    <property type="entry name" value="RABENOSYN-5"/>
    <property type="match status" value="1"/>
</dbReference>
<dbReference type="CDD" id="cd00065">
    <property type="entry name" value="FYVE_like_SF"/>
    <property type="match status" value="1"/>
</dbReference>
<dbReference type="Pfam" id="PF01363">
    <property type="entry name" value="FYVE"/>
    <property type="match status" value="1"/>
</dbReference>
<dbReference type="PANTHER" id="PTHR13510">
    <property type="entry name" value="FYVE-FINGER-CONTAINING RAB5 EFFECTOR PROTEIN RABENOSYN-5-RELATED"/>
    <property type="match status" value="1"/>
</dbReference>
<evidence type="ECO:0000313" key="7">
    <source>
        <dbReference type="EMBL" id="ETW03440.1"/>
    </source>
</evidence>
<protein>
    <recommendedName>
        <fullName evidence="6">FYVE-type domain-containing protein</fullName>
    </recommendedName>
</protein>
<dbReference type="Gene3D" id="3.30.40.10">
    <property type="entry name" value="Zinc/RING finger domain, C3HC4 (zinc finger)"/>
    <property type="match status" value="1"/>
</dbReference>
<dbReference type="GeneID" id="20081953"/>
<evidence type="ECO:0000256" key="4">
    <source>
        <dbReference type="PROSITE-ProRule" id="PRU00091"/>
    </source>
</evidence>
<dbReference type="InterPro" id="IPR000306">
    <property type="entry name" value="Znf_FYVE"/>
</dbReference>
<dbReference type="InterPro" id="IPR017455">
    <property type="entry name" value="Znf_FYVE-rel"/>
</dbReference>
<feature type="domain" description="FYVE-type" evidence="6">
    <location>
        <begin position="279"/>
        <end position="339"/>
    </location>
</feature>
<dbReference type="VEuPathDB" id="FungiDB:H310_04903"/>
<dbReference type="InterPro" id="IPR011011">
    <property type="entry name" value="Znf_FYVE_PHD"/>
</dbReference>